<gene>
    <name evidence="2" type="ORF">GSONMT00056231001</name>
</gene>
<protein>
    <recommendedName>
        <fullName evidence="1">Reverse transcriptase/retrotransposon-derived protein RNase H-like domain-containing protein</fullName>
    </recommendedName>
</protein>
<dbReference type="Pfam" id="PF17919">
    <property type="entry name" value="RT_RNaseH_2"/>
    <property type="match status" value="1"/>
</dbReference>
<dbReference type="InterPro" id="IPR041577">
    <property type="entry name" value="RT_RNaseH_2"/>
</dbReference>
<dbReference type="PaxDb" id="8022-A0A060ZAG3"/>
<dbReference type="Gene3D" id="3.30.70.270">
    <property type="match status" value="1"/>
</dbReference>
<reference evidence="2" key="2">
    <citation type="submission" date="2014-03" db="EMBL/GenBank/DDBJ databases">
        <authorList>
            <person name="Genoscope - CEA"/>
        </authorList>
    </citation>
    <scope>NUCLEOTIDE SEQUENCE</scope>
</reference>
<organism evidence="2 3">
    <name type="scientific">Oncorhynchus mykiss</name>
    <name type="common">Rainbow trout</name>
    <name type="synonym">Salmo gairdneri</name>
    <dbReference type="NCBI Taxonomy" id="8022"/>
    <lineage>
        <taxon>Eukaryota</taxon>
        <taxon>Metazoa</taxon>
        <taxon>Chordata</taxon>
        <taxon>Craniata</taxon>
        <taxon>Vertebrata</taxon>
        <taxon>Euteleostomi</taxon>
        <taxon>Actinopterygii</taxon>
        <taxon>Neopterygii</taxon>
        <taxon>Teleostei</taxon>
        <taxon>Protacanthopterygii</taxon>
        <taxon>Salmoniformes</taxon>
        <taxon>Salmonidae</taxon>
        <taxon>Salmoninae</taxon>
        <taxon>Oncorhynchus</taxon>
    </lineage>
</organism>
<accession>A0A060ZAG3</accession>
<dbReference type="STRING" id="8022.A0A060ZAG3"/>
<dbReference type="InterPro" id="IPR051320">
    <property type="entry name" value="Viral_Replic_Matur_Polypro"/>
</dbReference>
<name>A0A060ZAG3_ONCMY</name>
<dbReference type="Proteomes" id="UP000193380">
    <property type="component" value="Unassembled WGS sequence"/>
</dbReference>
<dbReference type="SUPFAM" id="SSF56672">
    <property type="entry name" value="DNA/RNA polymerases"/>
    <property type="match status" value="1"/>
</dbReference>
<feature type="non-terminal residue" evidence="2">
    <location>
        <position position="148"/>
    </location>
</feature>
<sequence>MLSFLGLTGYSRTHIPDYTARTEPLREIVRHAGSRNPHAPLIWSPEASAAFGQLKTDLAVAAALTAPDYGKTFHLDVSEKEGFTSSVLFQKHEGERRVLMYHSSKLDHIEMGQTTCSRYVAAVAKAIEKTAYLVMCHKMEIHTHHGVA</sequence>
<feature type="domain" description="Reverse transcriptase/retrotransposon-derived protein RNase H-like" evidence="1">
    <location>
        <begin position="43"/>
        <end position="141"/>
    </location>
</feature>
<evidence type="ECO:0000313" key="3">
    <source>
        <dbReference type="Proteomes" id="UP000193380"/>
    </source>
</evidence>
<dbReference type="InterPro" id="IPR043128">
    <property type="entry name" value="Rev_trsase/Diguanyl_cyclase"/>
</dbReference>
<dbReference type="AlphaFoldDB" id="A0A060ZAG3"/>
<dbReference type="EMBL" id="FR961854">
    <property type="protein sequence ID" value="CDR00847.1"/>
    <property type="molecule type" value="Genomic_DNA"/>
</dbReference>
<dbReference type="PANTHER" id="PTHR33064">
    <property type="entry name" value="POL PROTEIN"/>
    <property type="match status" value="1"/>
</dbReference>
<dbReference type="PANTHER" id="PTHR33064:SF37">
    <property type="entry name" value="RIBONUCLEASE H"/>
    <property type="match status" value="1"/>
</dbReference>
<evidence type="ECO:0000259" key="1">
    <source>
        <dbReference type="Pfam" id="PF17919"/>
    </source>
</evidence>
<reference evidence="2" key="1">
    <citation type="journal article" date="2014" name="Nat. Commun.">
        <title>The rainbow trout genome provides novel insights into evolution after whole-genome duplication in vertebrates.</title>
        <authorList>
            <person name="Berthelot C."/>
            <person name="Brunet F."/>
            <person name="Chalopin D."/>
            <person name="Juanchich A."/>
            <person name="Bernard M."/>
            <person name="Noel B."/>
            <person name="Bento P."/>
            <person name="Da Silva C."/>
            <person name="Labadie K."/>
            <person name="Alberti A."/>
            <person name="Aury J.M."/>
            <person name="Louis A."/>
            <person name="Dehais P."/>
            <person name="Bardou P."/>
            <person name="Montfort J."/>
            <person name="Klopp C."/>
            <person name="Cabau C."/>
            <person name="Gaspin C."/>
            <person name="Thorgaard G.H."/>
            <person name="Boussaha M."/>
            <person name="Quillet E."/>
            <person name="Guyomard R."/>
            <person name="Galiana D."/>
            <person name="Bobe J."/>
            <person name="Volff J.N."/>
            <person name="Genet C."/>
            <person name="Wincker P."/>
            <person name="Jaillon O."/>
            <person name="Roest Crollius H."/>
            <person name="Guiguen Y."/>
        </authorList>
    </citation>
    <scope>NUCLEOTIDE SEQUENCE [LARGE SCALE GENOMIC DNA]</scope>
</reference>
<dbReference type="InterPro" id="IPR043502">
    <property type="entry name" value="DNA/RNA_pol_sf"/>
</dbReference>
<evidence type="ECO:0000313" key="2">
    <source>
        <dbReference type="EMBL" id="CDR00847.1"/>
    </source>
</evidence>
<proteinExistence type="predicted"/>
<dbReference type="Gene3D" id="3.10.20.370">
    <property type="match status" value="1"/>
</dbReference>